<evidence type="ECO:0000259" key="3">
    <source>
        <dbReference type="Pfam" id="PF13439"/>
    </source>
</evidence>
<dbReference type="Gene3D" id="3.40.50.2000">
    <property type="entry name" value="Glycogen Phosphorylase B"/>
    <property type="match status" value="2"/>
</dbReference>
<reference evidence="4" key="1">
    <citation type="submission" date="2022-06" db="EMBL/GenBank/DDBJ databases">
        <title>Complete Genome Sequence of Arcanobacterium pinnipediorum strain DSM 28752 isolated from a harbour seal.</title>
        <authorList>
            <person name="Borowiak M."/>
            <person name="Kreitlow A."/>
            <person name="Alssahen M."/>
            <person name="Malorny B."/>
            <person name="Laemmler C."/>
            <person name="Prenger-Berninghoff E."/>
            <person name="Siebert U."/>
            <person name="Ploetz M."/>
            <person name="Abdulmawjood A."/>
        </authorList>
    </citation>
    <scope>NUCLEOTIDE SEQUENCE</scope>
    <source>
        <strain evidence="4">DSM 28752</strain>
    </source>
</reference>
<dbReference type="InterPro" id="IPR028098">
    <property type="entry name" value="Glyco_trans_4-like_N"/>
</dbReference>
<name>A0ABY5AK57_9ACTO</name>
<dbReference type="SUPFAM" id="SSF53756">
    <property type="entry name" value="UDP-Glycosyltransferase/glycogen phosphorylase"/>
    <property type="match status" value="1"/>
</dbReference>
<sequence length="378" mass="40870">MKIGIACGYSWDVAGGVQFHIRDLAQELIRRGHHVSVIAPSERQPGEDGLEEFVFPVGGAIPIKYNGSVARLSFGPKVNRLVRSWLREQDLDVLHVHEPFTPSVSMLALVSATCPVVSTFHTAMDKSRLMAIASPFLIPMLEKIQARIAVSQEARRTAVQYLGADAWVIPNGVYVESMRVQSPDPRFVGSPKNPTLSFLGRIDEPRKGLPVIAQAFPAIIQRYPGVRLFVAGKGDIEQAQRLFGPHSHAVTFLGAISDADKASLLASTDLYLAPNTGGESFGIILVEAMSAGASIIASDIPAFRAVLDNGAYGCHFANENPQSLADVVCHELADPQSRTKRAQAGSKAAWRYDWSTVASQILTVYETALATAELKVGQ</sequence>
<protein>
    <submittedName>
        <fullName evidence="4">Glycosyltransferase family 4 protein</fullName>
    </submittedName>
</protein>
<dbReference type="Pfam" id="PF13439">
    <property type="entry name" value="Glyco_transf_4"/>
    <property type="match status" value="1"/>
</dbReference>
<dbReference type="PANTHER" id="PTHR45947:SF3">
    <property type="entry name" value="SULFOQUINOVOSYL TRANSFERASE SQD2"/>
    <property type="match status" value="1"/>
</dbReference>
<keyword evidence="2" id="KW-0808">Transferase</keyword>
<dbReference type="Pfam" id="PF13692">
    <property type="entry name" value="Glyco_trans_1_4"/>
    <property type="match status" value="1"/>
</dbReference>
<dbReference type="Proteomes" id="UP001056109">
    <property type="component" value="Chromosome"/>
</dbReference>
<dbReference type="PANTHER" id="PTHR45947">
    <property type="entry name" value="SULFOQUINOVOSYL TRANSFERASE SQD2"/>
    <property type="match status" value="1"/>
</dbReference>
<evidence type="ECO:0000256" key="2">
    <source>
        <dbReference type="ARBA" id="ARBA00022679"/>
    </source>
</evidence>
<dbReference type="EMBL" id="CP099547">
    <property type="protein sequence ID" value="USR80156.1"/>
    <property type="molecule type" value="Genomic_DNA"/>
</dbReference>
<dbReference type="RefSeq" id="WP_252674006.1">
    <property type="nucleotide sequence ID" value="NZ_CP099547.1"/>
</dbReference>
<evidence type="ECO:0000313" key="5">
    <source>
        <dbReference type="Proteomes" id="UP001056109"/>
    </source>
</evidence>
<dbReference type="CDD" id="cd03801">
    <property type="entry name" value="GT4_PimA-like"/>
    <property type="match status" value="1"/>
</dbReference>
<evidence type="ECO:0000313" key="4">
    <source>
        <dbReference type="EMBL" id="USR80156.1"/>
    </source>
</evidence>
<keyword evidence="1" id="KW-0328">Glycosyltransferase</keyword>
<feature type="domain" description="Glycosyltransferase subfamily 4-like N-terminal" evidence="3">
    <location>
        <begin position="15"/>
        <end position="175"/>
    </location>
</feature>
<proteinExistence type="predicted"/>
<gene>
    <name evidence="4" type="ORF">NG665_04080</name>
</gene>
<accession>A0ABY5AK57</accession>
<organism evidence="4 5">
    <name type="scientific">Arcanobacterium pinnipediorum</name>
    <dbReference type="NCBI Taxonomy" id="1503041"/>
    <lineage>
        <taxon>Bacteria</taxon>
        <taxon>Bacillati</taxon>
        <taxon>Actinomycetota</taxon>
        <taxon>Actinomycetes</taxon>
        <taxon>Actinomycetales</taxon>
        <taxon>Actinomycetaceae</taxon>
        <taxon>Arcanobacterium</taxon>
    </lineage>
</organism>
<dbReference type="InterPro" id="IPR050194">
    <property type="entry name" value="Glycosyltransferase_grp1"/>
</dbReference>
<keyword evidence="5" id="KW-1185">Reference proteome</keyword>
<evidence type="ECO:0000256" key="1">
    <source>
        <dbReference type="ARBA" id="ARBA00022676"/>
    </source>
</evidence>